<comment type="caution">
    <text evidence="1">The sequence shown here is derived from an EMBL/GenBank/DDBJ whole genome shotgun (WGS) entry which is preliminary data.</text>
</comment>
<evidence type="ECO:0000313" key="1">
    <source>
        <dbReference type="EMBL" id="TVT51465.1"/>
    </source>
</evidence>
<keyword evidence="2" id="KW-1185">Reference proteome</keyword>
<sequence length="219" mass="23689">MGVKTAVLAYSDAAVADVLRDAPPGEIDRAAALAGRVRPGHDVERDAEAPWMLAEALCPPEGTVCALSVPGLDLVCDQEVMLDRPSRLPGHLVGAGRGRRLYLHAMHSAVDWLAFAVWEDGRLVRSLSLSPDGGVIEDIGEPLPFESPYWDGRHAVELLADEQPYPLPFHPLELGERAMLEFFGFFLEGCAGDFDGAEPVVDVWGVELPGFRATPRPQG</sequence>
<reference evidence="1 2" key="2">
    <citation type="submission" date="2019-08" db="EMBL/GenBank/DDBJ databases">
        <title>Amycolatopsis acidicola sp. nov., isolated from peat swamp forest soil.</title>
        <authorList>
            <person name="Srisuk N."/>
        </authorList>
    </citation>
    <scope>NUCLEOTIDE SEQUENCE [LARGE SCALE GENOMIC DNA]</scope>
    <source>
        <strain evidence="1 2">TBRC 6029</strain>
    </source>
</reference>
<dbReference type="Pfam" id="PF21997">
    <property type="entry name" value="DUF6928"/>
    <property type="match status" value="1"/>
</dbReference>
<proteinExistence type="predicted"/>
<dbReference type="EMBL" id="VJWX01000125">
    <property type="protein sequence ID" value="TVT51465.1"/>
    <property type="molecule type" value="Genomic_DNA"/>
</dbReference>
<evidence type="ECO:0000313" key="2">
    <source>
        <dbReference type="Proteomes" id="UP000320011"/>
    </source>
</evidence>
<dbReference type="AlphaFoldDB" id="A0A558CRR7"/>
<dbReference type="Proteomes" id="UP000320011">
    <property type="component" value="Unassembled WGS sequence"/>
</dbReference>
<gene>
    <name evidence="1" type="ORF">FNH05_14810</name>
</gene>
<accession>A0A558CRR7</accession>
<dbReference type="InterPro" id="IPR053847">
    <property type="entry name" value="DUF6928"/>
</dbReference>
<dbReference type="RefSeq" id="WP_144588524.1">
    <property type="nucleotide sequence ID" value="NZ_VJWX01000125.1"/>
</dbReference>
<protein>
    <submittedName>
        <fullName evidence="1">Uncharacterized protein</fullName>
    </submittedName>
</protein>
<reference evidence="1 2" key="1">
    <citation type="submission" date="2019-07" db="EMBL/GenBank/DDBJ databases">
        <authorList>
            <person name="Duangmal K."/>
            <person name="Teo W.F.A."/>
        </authorList>
    </citation>
    <scope>NUCLEOTIDE SEQUENCE [LARGE SCALE GENOMIC DNA]</scope>
    <source>
        <strain evidence="1 2">TBRC 6029</strain>
    </source>
</reference>
<name>A0A558CRR7_9PSEU</name>
<dbReference type="OrthoDB" id="4772769at2"/>
<organism evidence="1 2">
    <name type="scientific">Amycolatopsis rhizosphaerae</name>
    <dbReference type="NCBI Taxonomy" id="2053003"/>
    <lineage>
        <taxon>Bacteria</taxon>
        <taxon>Bacillati</taxon>
        <taxon>Actinomycetota</taxon>
        <taxon>Actinomycetes</taxon>
        <taxon>Pseudonocardiales</taxon>
        <taxon>Pseudonocardiaceae</taxon>
        <taxon>Amycolatopsis</taxon>
    </lineage>
</organism>